<proteinExistence type="predicted"/>
<feature type="region of interest" description="Disordered" evidence="1">
    <location>
        <begin position="690"/>
        <end position="710"/>
    </location>
</feature>
<reference evidence="2 3" key="1">
    <citation type="submission" date="2016-02" db="EMBL/GenBank/DDBJ databases">
        <authorList>
            <consortium name="Pathogen Informatics"/>
        </authorList>
    </citation>
    <scope>NUCLEOTIDE SEQUENCE [LARGE SCALE GENOMIC DNA]</scope>
    <source>
        <strain evidence="2 3">K173</strain>
    </source>
</reference>
<feature type="compositionally biased region" description="Polar residues" evidence="1">
    <location>
        <begin position="697"/>
        <end position="710"/>
    </location>
</feature>
<dbReference type="EMBL" id="LT160033">
    <property type="protein sequence ID" value="CXJ04680.1"/>
    <property type="molecule type" value="Genomic_DNA"/>
</dbReference>
<protein>
    <submittedName>
        <fullName evidence="2">Uncharacterized protein</fullName>
    </submittedName>
</protein>
<dbReference type="VEuPathDB" id="PlasmoDB:PBANKA_1360700"/>
<evidence type="ECO:0000313" key="2">
    <source>
        <dbReference type="EMBL" id="CXJ04680.1"/>
    </source>
</evidence>
<gene>
    <name evidence="2" type="ORF">PBK173_000422100</name>
</gene>
<evidence type="ECO:0000256" key="1">
    <source>
        <dbReference type="SAM" id="MobiDB-lite"/>
    </source>
</evidence>
<organism evidence="2 3">
    <name type="scientific">Plasmodium berghei</name>
    <dbReference type="NCBI Taxonomy" id="5821"/>
    <lineage>
        <taxon>Eukaryota</taxon>
        <taxon>Sar</taxon>
        <taxon>Alveolata</taxon>
        <taxon>Apicomplexa</taxon>
        <taxon>Aconoidasida</taxon>
        <taxon>Haemosporida</taxon>
        <taxon>Plasmodiidae</taxon>
        <taxon>Plasmodium</taxon>
        <taxon>Plasmodium (Vinckeia)</taxon>
    </lineage>
</organism>
<dbReference type="Proteomes" id="UP000069549">
    <property type="component" value="Chromosome 13"/>
</dbReference>
<accession>A0A0Z0A0D6</accession>
<name>A0A0Z0A0D6_PLABE</name>
<evidence type="ECO:0000313" key="3">
    <source>
        <dbReference type="Proteomes" id="UP000069549"/>
    </source>
</evidence>
<sequence length="1755" mass="209448">MKKTNMLLPKRSEAIIIKKSKLFFLSTKRYETTNISIQKNDDNINISVETKEDIKNDNFISNNKNDGNAKRNIENDYLVKYHDENKNLIKTTNYILKIHLRDNIFVNQKNNFYNYFYNSYPFIINNYISQVKENYLSLNDIENENNRNKKLNDTPKQKSNYEIEKLLHTFLYYNKDTKNSLEDENFLNIINNKMSNLSNASELLKWLNKNVHLTILKTGKNKNEELSNKIISKEKTKLYGKFSKLFQNIINNINDTNDMNKKIEILLYLINICNKNIFPQIYEQAKTCLEGIYEKIKVNQKKNPKKGIEQQYIMFLLYKNFLSKNVEKYINMELKKYLTEEISFYNYLKNENINICLLSLIYRDLSFINNYEIKYVLMNLAFSKIKTADMFVEINNSYNAITSIKNLQSYTKLNGDNNRYAPILNNFKEGKNNITQKNKKNNLFISDSYLSFFSNTLLKNNFYTFLKNDYIYFDATNKFNSQTDINNTNINNYVFYNLLVAIIQLKEAHLKLCDNMQIKKMKFFLENEKNTALLNFIFKIKSNSYYLNDFIIQNITFFTKYFVKHKINFPNNIYPYILSIYCNLIDNMKNIENYSDIKKGKNLINDSKHIVNYIINEIYYNINLYTLKEYLSLIKCIQVLPKKYMFELKRDIYSSRNRDKLNPHNFYNDELDKSNDKLNLQNLLDLGTTKTEKKNEQVQSPHLRSNNSAKIESTKKVMKNNIFPNGHMDNLIKNNLKTKKSVTIISTSDFIGLTSLPIFNELNEDFVLKIRQNEQMKIREVIPSKLSNNANVASINLENIYEYIYTFHYKKFVNNSEDYIKNISIKYDELTKDQIINYFIFFTHLYELDISDIYVLINIMNQINMFHPFIDFFISKRVENLLQTKWKNKEINILGKFSSNITNKNTLNQYKFSDTYLDDYITKMKRINENNFQKKEYTNNKNNGMIENNVNLNDDNTHGGIHSQEFLRKNIDNSQKHFNDLNLYNHNIYASNFENINYDYDITTNTINLFLSLNSKYKTKHIIEKYLKFFHFENVNLFKINFNHFIQKRNQETYSTTKTSIQNLNSIGITYKLPDDILANPVLSDMLVYSDTIEDRASYKVISETYNNTFDKLNIIRNIDSKNDGIFCLHPNSRKMDTEINHKIIYDIIESRIKYDINIKNFMLNNENKYNEDIKQNLEKDFLSINNIINLISYLNNINDDANYIKLLTLCLKNIILCKNEISDIKAFRLLTSELLNIKSIYQNIYISSEYSYLNMLIKYYIKTMENFIPFFDISDYFKATQIFIKYSLSNKYLKPLIILNNELNNVHIRNINLNFIHIILQFYLKLNFINEQFIGNLLHRYVNFIYQQMENIPNTTIISNAVKTNELLLSLCIKNKDIINLNFVIAQRYTNYMNEFKIDDSNMSDKFSNTEEAYNILEYNLSNSKDEIPDQNNEPIIEYEKDNEKGYDNSVFNNVEKKTEKDIHNNTNKYSINKEINDDITDDQTIDGHNNKNNHTELIHIQHEQNEDDNKNDAIVQNKQYELSLTHKLNIIYFLCKFNFYNNIIKSYYFQLINECLNSESLSFNDEEYCRLYEIYVHVILNFYFLSFDKNNKYINYILSNLPCYHWYKKEEEKLNLFTASKDYTDINTILRILNLNFLTPTLTEIYFIHFFNDLKKINSIEIPQNVFHLYQKYNLLIEDIQNKNVAILCIPEENALLDENQDYKILINESHYVYENIRKTYTTSLLFLSEWKNLNVEEKCDYILRILYTSLRS</sequence>